<proteinExistence type="predicted"/>
<dbReference type="OrthoDB" id="5478077at2"/>
<feature type="domain" description="Luciferase-like" evidence="3">
    <location>
        <begin position="1"/>
        <end position="249"/>
    </location>
</feature>
<dbReference type="Pfam" id="PF00296">
    <property type="entry name" value="Bac_luciferase"/>
    <property type="match status" value="1"/>
</dbReference>
<dbReference type="InterPro" id="IPR036661">
    <property type="entry name" value="Luciferase-like_sf"/>
</dbReference>
<reference evidence="4 5" key="1">
    <citation type="submission" date="2019-06" db="EMBL/GenBank/DDBJ databases">
        <title>Sequencing the genomes of 1000 actinobacteria strains.</title>
        <authorList>
            <person name="Klenk H.-P."/>
        </authorList>
    </citation>
    <scope>NUCLEOTIDE SEQUENCE [LARGE SCALE GENOMIC DNA]</scope>
    <source>
        <strain evidence="4 5">DSM 44826</strain>
    </source>
</reference>
<dbReference type="GO" id="GO:0004497">
    <property type="term" value="F:monooxygenase activity"/>
    <property type="evidence" value="ECO:0007669"/>
    <property type="project" value="UniProtKB-KW"/>
</dbReference>
<dbReference type="GO" id="GO:0005829">
    <property type="term" value="C:cytosol"/>
    <property type="evidence" value="ECO:0007669"/>
    <property type="project" value="TreeGrafter"/>
</dbReference>
<dbReference type="InterPro" id="IPR024011">
    <property type="entry name" value="Biosynth_lucif-like_mOase_dom"/>
</dbReference>
<evidence type="ECO:0000313" key="5">
    <source>
        <dbReference type="Proteomes" id="UP000317940"/>
    </source>
</evidence>
<dbReference type="Proteomes" id="UP000317940">
    <property type="component" value="Unassembled WGS sequence"/>
</dbReference>
<dbReference type="InterPro" id="IPR050766">
    <property type="entry name" value="Bact_Lucif_Oxidored"/>
</dbReference>
<name>A0A561SG12_9ACTN</name>
<evidence type="ECO:0000313" key="4">
    <source>
        <dbReference type="EMBL" id="TWF73810.1"/>
    </source>
</evidence>
<dbReference type="GO" id="GO:0016705">
    <property type="term" value="F:oxidoreductase activity, acting on paired donors, with incorporation or reduction of molecular oxygen"/>
    <property type="evidence" value="ECO:0007669"/>
    <property type="project" value="InterPro"/>
</dbReference>
<dbReference type="EMBL" id="VIWT01000005">
    <property type="protein sequence ID" value="TWF73810.1"/>
    <property type="molecule type" value="Genomic_DNA"/>
</dbReference>
<accession>A0A561SG12</accession>
<dbReference type="NCBIfam" id="TIGR04020">
    <property type="entry name" value="seco_metab_LLM"/>
    <property type="match status" value="1"/>
</dbReference>
<dbReference type="PANTHER" id="PTHR30137:SF8">
    <property type="entry name" value="BLR5498 PROTEIN"/>
    <property type="match status" value="1"/>
</dbReference>
<comment type="caution">
    <text evidence="4">The sequence shown here is derived from an EMBL/GenBank/DDBJ whole genome shotgun (WGS) entry which is preliminary data.</text>
</comment>
<dbReference type="Gene3D" id="3.20.20.30">
    <property type="entry name" value="Luciferase-like domain"/>
    <property type="match status" value="1"/>
</dbReference>
<gene>
    <name evidence="4" type="ORF">FHX73_15437</name>
</gene>
<sequence>MDFSLFCFAHDGTGDTRRIPYDLLLEAARLADRHGFAAVWAPEPHFHPFGGLRPNPAQAAAAVAAVTERVEIRAGSVVGPDYDLTRFAQEWATVDNLSGGRVALSFGPGWPGPDFVLAPEDYPQRREALMRTLGTVRQLWHEGATGTGADRIFPAPVRPEVPVWLTSAGSAGSFREAGELGVGVLTHLLCQSLEELAEKTAVYREAYTGTGAPRVALLLPALLGPDRAAVRQAVRAPFLRTDAGRLRQAPGEVLRGVDPADLDPEDLEFLVERAFDRHVGTGGLFGRVEDAAGLLDRVAAAGVDEVACMVDFDLETSTVHTGLGHLAALKDTWRAR</sequence>
<keyword evidence="1" id="KW-0560">Oxidoreductase</keyword>
<dbReference type="RefSeq" id="WP_145910733.1">
    <property type="nucleotide sequence ID" value="NZ_BAAAMZ010000001.1"/>
</dbReference>
<evidence type="ECO:0000259" key="3">
    <source>
        <dbReference type="Pfam" id="PF00296"/>
    </source>
</evidence>
<dbReference type="SUPFAM" id="SSF51679">
    <property type="entry name" value="Bacterial luciferase-like"/>
    <property type="match status" value="1"/>
</dbReference>
<evidence type="ECO:0000256" key="1">
    <source>
        <dbReference type="ARBA" id="ARBA00023002"/>
    </source>
</evidence>
<protein>
    <submittedName>
        <fullName evidence="4">Natural product biosynthesis luciferase-like monooxygenase protein</fullName>
    </submittedName>
</protein>
<dbReference type="InterPro" id="IPR011251">
    <property type="entry name" value="Luciferase-like_dom"/>
</dbReference>
<evidence type="ECO:0000256" key="2">
    <source>
        <dbReference type="ARBA" id="ARBA00023033"/>
    </source>
</evidence>
<keyword evidence="2 4" id="KW-0503">Monooxygenase</keyword>
<organism evidence="4 5">
    <name type="scientific">Kitasatospora viridis</name>
    <dbReference type="NCBI Taxonomy" id="281105"/>
    <lineage>
        <taxon>Bacteria</taxon>
        <taxon>Bacillati</taxon>
        <taxon>Actinomycetota</taxon>
        <taxon>Actinomycetes</taxon>
        <taxon>Kitasatosporales</taxon>
        <taxon>Streptomycetaceae</taxon>
        <taxon>Kitasatospora</taxon>
    </lineage>
</organism>
<dbReference type="AlphaFoldDB" id="A0A561SG12"/>
<dbReference type="PANTHER" id="PTHR30137">
    <property type="entry name" value="LUCIFERASE-LIKE MONOOXYGENASE"/>
    <property type="match status" value="1"/>
</dbReference>
<keyword evidence="5" id="KW-1185">Reference proteome</keyword>